<dbReference type="Pfam" id="PF00254">
    <property type="entry name" value="FKBP_C"/>
    <property type="match status" value="1"/>
</dbReference>
<dbReference type="InterPro" id="IPR046357">
    <property type="entry name" value="PPIase_dom_sf"/>
</dbReference>
<feature type="domain" description="PPIase FKBP-type" evidence="7">
    <location>
        <begin position="118"/>
        <end position="204"/>
    </location>
</feature>
<organism evidence="8 9">
    <name type="scientific">Desulfococcus multivorans DSM 2059</name>
    <dbReference type="NCBI Taxonomy" id="1121405"/>
    <lineage>
        <taxon>Bacteria</taxon>
        <taxon>Pseudomonadati</taxon>
        <taxon>Thermodesulfobacteriota</taxon>
        <taxon>Desulfobacteria</taxon>
        <taxon>Desulfobacterales</taxon>
        <taxon>Desulfococcaceae</taxon>
        <taxon>Desulfococcus</taxon>
    </lineage>
</organism>
<dbReference type="EMBL" id="ATHJ01000062">
    <property type="protein sequence ID" value="EPR42918.1"/>
    <property type="molecule type" value="Genomic_DNA"/>
</dbReference>
<evidence type="ECO:0000313" key="9">
    <source>
        <dbReference type="Proteomes" id="UP000014977"/>
    </source>
</evidence>
<dbReference type="GO" id="GO:0003755">
    <property type="term" value="F:peptidyl-prolyl cis-trans isomerase activity"/>
    <property type="evidence" value="ECO:0007669"/>
    <property type="project" value="UniProtKB-UniRule"/>
</dbReference>
<dbReference type="InterPro" id="IPR001179">
    <property type="entry name" value="PPIase_FKBP_dom"/>
</dbReference>
<evidence type="ECO:0000256" key="4">
    <source>
        <dbReference type="ARBA" id="ARBA00023235"/>
    </source>
</evidence>
<comment type="similarity">
    <text evidence="2 6">Belongs to the FKBP-type PPIase family.</text>
</comment>
<dbReference type="AlphaFoldDB" id="S7VEN8"/>
<accession>S7VEN8</accession>
<dbReference type="Gene3D" id="1.10.287.460">
    <property type="entry name" value="Peptidyl-prolyl cis-trans isomerase, FKBP-type, N-terminal domain"/>
    <property type="match status" value="1"/>
</dbReference>
<dbReference type="Pfam" id="PF01346">
    <property type="entry name" value="FKBP_N"/>
    <property type="match status" value="1"/>
</dbReference>
<evidence type="ECO:0000313" key="8">
    <source>
        <dbReference type="EMBL" id="EPR42918.1"/>
    </source>
</evidence>
<evidence type="ECO:0000256" key="6">
    <source>
        <dbReference type="RuleBase" id="RU003915"/>
    </source>
</evidence>
<keyword evidence="3 5" id="KW-0697">Rotamase</keyword>
<dbReference type="PANTHER" id="PTHR43811:SF57">
    <property type="entry name" value="FKBP-TYPE PEPTIDYL-PROLYL CIS-TRANS ISOMERASE FKPA-RELATED"/>
    <property type="match status" value="1"/>
</dbReference>
<dbReference type="FunFam" id="3.10.50.40:FF:000006">
    <property type="entry name" value="Peptidyl-prolyl cis-trans isomerase"/>
    <property type="match status" value="1"/>
</dbReference>
<evidence type="ECO:0000256" key="5">
    <source>
        <dbReference type="PROSITE-ProRule" id="PRU00277"/>
    </source>
</evidence>
<evidence type="ECO:0000256" key="3">
    <source>
        <dbReference type="ARBA" id="ARBA00023110"/>
    </source>
</evidence>
<name>S7VEN8_DESML</name>
<comment type="caution">
    <text evidence="8">The sequence shown here is derived from an EMBL/GenBank/DDBJ whole genome shotgun (WGS) entry which is preliminary data.</text>
</comment>
<dbReference type="Proteomes" id="UP000014977">
    <property type="component" value="Unassembled WGS sequence"/>
</dbReference>
<dbReference type="eggNOG" id="COG0545">
    <property type="taxonomic scope" value="Bacteria"/>
</dbReference>
<dbReference type="PANTHER" id="PTHR43811">
    <property type="entry name" value="FKBP-TYPE PEPTIDYL-PROLYL CIS-TRANS ISOMERASE FKPA"/>
    <property type="match status" value="1"/>
</dbReference>
<dbReference type="RefSeq" id="WP_020875885.1">
    <property type="nucleotide sequence ID" value="NZ_ATHJ01000062.1"/>
</dbReference>
<dbReference type="STRING" id="897.B2D07_01265"/>
<reference evidence="8 9" key="1">
    <citation type="journal article" date="2013" name="Genome Announc.">
        <title>Draft genome sequences for three mercury-methylating, sulfate-reducing bacteria.</title>
        <authorList>
            <person name="Brown S.D."/>
            <person name="Hurt R.A.Jr."/>
            <person name="Gilmour C.C."/>
            <person name="Elias D.A."/>
        </authorList>
    </citation>
    <scope>NUCLEOTIDE SEQUENCE [LARGE SCALE GENOMIC DNA]</scope>
    <source>
        <strain evidence="8 9">DSM 2059</strain>
    </source>
</reference>
<keyword evidence="9" id="KW-1185">Reference proteome</keyword>
<evidence type="ECO:0000256" key="2">
    <source>
        <dbReference type="ARBA" id="ARBA00006577"/>
    </source>
</evidence>
<dbReference type="PROSITE" id="PS50059">
    <property type="entry name" value="FKBP_PPIASE"/>
    <property type="match status" value="1"/>
</dbReference>
<evidence type="ECO:0000256" key="1">
    <source>
        <dbReference type="ARBA" id="ARBA00000971"/>
    </source>
</evidence>
<proteinExistence type="inferred from homology"/>
<sequence length="204" mass="22436">MKVDMTKVSYILGRSIAGDFKRQSIDIEVDSFVDGFRGAAAGEPSRIRVAEMQQIMEGFKNAFQERRQTETSGRAEANLEKGRVFLTENRERAGVVETESGLQYRVIREGSGKTPSASDTVETHYEGRTIDGNIFDSSVKRGKPATFPVNGVIRGWQEALQLMSEGAKYELFIPSDLAYGPGGAGNAIGPHETLIFEVELLKIV</sequence>
<comment type="catalytic activity">
    <reaction evidence="1 5 6">
        <text>[protein]-peptidylproline (omega=180) = [protein]-peptidylproline (omega=0)</text>
        <dbReference type="Rhea" id="RHEA:16237"/>
        <dbReference type="Rhea" id="RHEA-COMP:10747"/>
        <dbReference type="Rhea" id="RHEA-COMP:10748"/>
        <dbReference type="ChEBI" id="CHEBI:83833"/>
        <dbReference type="ChEBI" id="CHEBI:83834"/>
        <dbReference type="EC" id="5.2.1.8"/>
    </reaction>
</comment>
<dbReference type="OrthoDB" id="9812109at2"/>
<protein>
    <recommendedName>
        <fullName evidence="6">Peptidyl-prolyl cis-trans isomerase</fullName>
        <ecNumber evidence="6">5.2.1.8</ecNumber>
    </recommendedName>
</protein>
<dbReference type="InterPro" id="IPR036944">
    <property type="entry name" value="PPIase_FKBP_N_sf"/>
</dbReference>
<dbReference type="InterPro" id="IPR000774">
    <property type="entry name" value="PPIase_FKBP_N"/>
</dbReference>
<dbReference type="GO" id="GO:0006457">
    <property type="term" value="P:protein folding"/>
    <property type="evidence" value="ECO:0007669"/>
    <property type="project" value="InterPro"/>
</dbReference>
<dbReference type="EC" id="5.2.1.8" evidence="6"/>
<dbReference type="SUPFAM" id="SSF54534">
    <property type="entry name" value="FKBP-like"/>
    <property type="match status" value="1"/>
</dbReference>
<dbReference type="Gene3D" id="3.10.50.40">
    <property type="match status" value="1"/>
</dbReference>
<keyword evidence="4 5" id="KW-0413">Isomerase</keyword>
<gene>
    <name evidence="8" type="ORF">dsmv_1501</name>
</gene>
<evidence type="ECO:0000259" key="7">
    <source>
        <dbReference type="PROSITE" id="PS50059"/>
    </source>
</evidence>